<gene>
    <name evidence="4" type="ORF">OJ997_32485</name>
</gene>
<comment type="caution">
    <text evidence="4">The sequence shown here is derived from an EMBL/GenBank/DDBJ whole genome shotgun (WGS) entry which is preliminary data.</text>
</comment>
<evidence type="ECO:0000313" key="4">
    <source>
        <dbReference type="EMBL" id="MDA0185068.1"/>
    </source>
</evidence>
<evidence type="ECO:0000313" key="5">
    <source>
        <dbReference type="Proteomes" id="UP001147653"/>
    </source>
</evidence>
<proteinExistence type="predicted"/>
<dbReference type="Proteomes" id="UP001147653">
    <property type="component" value="Unassembled WGS sequence"/>
</dbReference>
<keyword evidence="2" id="KW-0732">Signal</keyword>
<dbReference type="PROSITE" id="PS51677">
    <property type="entry name" value="NODB"/>
    <property type="match status" value="1"/>
</dbReference>
<sequence length="221" mass="25236">MPVLCYHQIRNPTRADDATARTYIVRPSVFAKQMAALEDAGYTAITGDQLVEHMLRGAKLPRKPVLLTFDDASAGQYTHALPVLRRHRFTATFFVMTVVLGKPGWLTRGQVRALDRAGMTIGAHTWDHKAVPEYTGADWQTQVDEPIRELQRLVGHRVRLFAYPFGLYDRKAIPHLLRAGSRAAFQLADRLDRRHPLWTIRRIIVPELSGKQLLSEMRKDF</sequence>
<dbReference type="Pfam" id="PF01522">
    <property type="entry name" value="Polysacc_deac_1"/>
    <property type="match status" value="1"/>
</dbReference>
<dbReference type="GO" id="GO:0016810">
    <property type="term" value="F:hydrolase activity, acting on carbon-nitrogen (but not peptide) bonds"/>
    <property type="evidence" value="ECO:0007669"/>
    <property type="project" value="InterPro"/>
</dbReference>
<dbReference type="GO" id="GO:0005975">
    <property type="term" value="P:carbohydrate metabolic process"/>
    <property type="evidence" value="ECO:0007669"/>
    <property type="project" value="InterPro"/>
</dbReference>
<protein>
    <submittedName>
        <fullName evidence="4">Polysaccharide deacetylase family protein</fullName>
    </submittedName>
</protein>
<dbReference type="AlphaFoldDB" id="A0A9X3NEL7"/>
<evidence type="ECO:0000259" key="3">
    <source>
        <dbReference type="PROSITE" id="PS51677"/>
    </source>
</evidence>
<name>A0A9X3NEL7_9ACTN</name>
<feature type="domain" description="NodB homology" evidence="3">
    <location>
        <begin position="63"/>
        <end position="221"/>
    </location>
</feature>
<organism evidence="4 5">
    <name type="scientific">Solirubrobacter phytolaccae</name>
    <dbReference type="NCBI Taxonomy" id="1404360"/>
    <lineage>
        <taxon>Bacteria</taxon>
        <taxon>Bacillati</taxon>
        <taxon>Actinomycetota</taxon>
        <taxon>Thermoleophilia</taxon>
        <taxon>Solirubrobacterales</taxon>
        <taxon>Solirubrobacteraceae</taxon>
        <taxon>Solirubrobacter</taxon>
    </lineage>
</organism>
<evidence type="ECO:0000256" key="2">
    <source>
        <dbReference type="ARBA" id="ARBA00022729"/>
    </source>
</evidence>
<dbReference type="CDD" id="cd10918">
    <property type="entry name" value="CE4_NodB_like_5s_6s"/>
    <property type="match status" value="1"/>
</dbReference>
<dbReference type="PANTHER" id="PTHR34216">
    <property type="match status" value="1"/>
</dbReference>
<evidence type="ECO:0000256" key="1">
    <source>
        <dbReference type="ARBA" id="ARBA00004613"/>
    </source>
</evidence>
<comment type="subcellular location">
    <subcellularLocation>
        <location evidence="1">Secreted</location>
    </subcellularLocation>
</comment>
<dbReference type="Gene3D" id="3.20.20.370">
    <property type="entry name" value="Glycoside hydrolase/deacetylase"/>
    <property type="match status" value="1"/>
</dbReference>
<reference evidence="4" key="1">
    <citation type="submission" date="2022-10" db="EMBL/GenBank/DDBJ databases">
        <title>The WGS of Solirubrobacter phytolaccae KCTC 29190.</title>
        <authorList>
            <person name="Jiang Z."/>
        </authorList>
    </citation>
    <scope>NUCLEOTIDE SEQUENCE</scope>
    <source>
        <strain evidence="4">KCTC 29190</strain>
    </source>
</reference>
<dbReference type="InterPro" id="IPR002509">
    <property type="entry name" value="NODB_dom"/>
</dbReference>
<dbReference type="GO" id="GO:0005576">
    <property type="term" value="C:extracellular region"/>
    <property type="evidence" value="ECO:0007669"/>
    <property type="project" value="UniProtKB-SubCell"/>
</dbReference>
<dbReference type="RefSeq" id="WP_270029547.1">
    <property type="nucleotide sequence ID" value="NZ_JAPDDP010000097.1"/>
</dbReference>
<keyword evidence="5" id="KW-1185">Reference proteome</keyword>
<accession>A0A9X3NEL7</accession>
<dbReference type="SUPFAM" id="SSF88713">
    <property type="entry name" value="Glycoside hydrolase/deacetylase"/>
    <property type="match status" value="1"/>
</dbReference>
<dbReference type="InterPro" id="IPR011330">
    <property type="entry name" value="Glyco_hydro/deAcase_b/a-brl"/>
</dbReference>
<dbReference type="EMBL" id="JAPDDP010000097">
    <property type="protein sequence ID" value="MDA0185068.1"/>
    <property type="molecule type" value="Genomic_DNA"/>
</dbReference>
<dbReference type="PANTHER" id="PTHR34216:SF3">
    <property type="entry name" value="POLY-BETA-1,6-N-ACETYL-D-GLUCOSAMINE N-DEACETYLASE"/>
    <property type="match status" value="1"/>
</dbReference>
<dbReference type="InterPro" id="IPR051398">
    <property type="entry name" value="Polysacch_Deacetylase"/>
</dbReference>